<dbReference type="Gene3D" id="3.40.50.1820">
    <property type="entry name" value="alpha/beta hydrolase"/>
    <property type="match status" value="1"/>
</dbReference>
<dbReference type="AlphaFoldDB" id="A0A4R5PHK6"/>
<sequence length="270" mass="28454">MDGIRAANLSSRNDPAFRRIGKAEGAPLVLLHGFGGNMRTWNRVFPLLKNDVPLIIFDLPGHGKSIHSDGRGGAGRMAKAILETLEENGIERFHAAGHSMGGAVAALVAMRAPDKVLSLNLIAPGGMAPDIEAGLLERFSKAEDADELEAVIRQMAGPGLDVPEGYFQAAAEFRQAPGAMEALAETYAAMFPDGRERGQGVLPKEQLSALPMPVRALWGADDTVLPCPDKGDLPANFILEVLGGAGHMLPEERPGDVADFLRAAVAPGPA</sequence>
<dbReference type="SUPFAM" id="SSF53474">
    <property type="entry name" value="alpha/beta-Hydrolases"/>
    <property type="match status" value="1"/>
</dbReference>
<gene>
    <name evidence="2" type="ORF">E2A64_17195</name>
</gene>
<protein>
    <submittedName>
        <fullName evidence="2">Alpha/beta fold hydrolase</fullName>
    </submittedName>
</protein>
<keyword evidence="3" id="KW-1185">Reference proteome</keyword>
<organism evidence="2 3">
    <name type="scientific">Pseudohoeflea suaedae</name>
    <dbReference type="NCBI Taxonomy" id="877384"/>
    <lineage>
        <taxon>Bacteria</taxon>
        <taxon>Pseudomonadati</taxon>
        <taxon>Pseudomonadota</taxon>
        <taxon>Alphaproteobacteria</taxon>
        <taxon>Hyphomicrobiales</taxon>
        <taxon>Rhizobiaceae</taxon>
        <taxon>Pseudohoeflea</taxon>
    </lineage>
</organism>
<reference evidence="2 3" key="1">
    <citation type="journal article" date="2013" name="Int. J. Syst. Evol. Microbiol.">
        <title>Hoeflea suaedae sp. nov., an endophytic bacterium isolated from the root of the halophyte Suaeda maritima.</title>
        <authorList>
            <person name="Chung E.J."/>
            <person name="Park J.A."/>
            <person name="Pramanik P."/>
            <person name="Bibi F."/>
            <person name="Jeon C.O."/>
            <person name="Chung Y.R."/>
        </authorList>
    </citation>
    <scope>NUCLEOTIDE SEQUENCE [LARGE SCALE GENOMIC DNA]</scope>
    <source>
        <strain evidence="2 3">YC6898</strain>
    </source>
</reference>
<evidence type="ECO:0000259" key="1">
    <source>
        <dbReference type="Pfam" id="PF12697"/>
    </source>
</evidence>
<evidence type="ECO:0000313" key="2">
    <source>
        <dbReference type="EMBL" id="TDH34404.1"/>
    </source>
</evidence>
<dbReference type="Proteomes" id="UP000295131">
    <property type="component" value="Unassembled WGS sequence"/>
</dbReference>
<evidence type="ECO:0000313" key="3">
    <source>
        <dbReference type="Proteomes" id="UP000295131"/>
    </source>
</evidence>
<name>A0A4R5PHK6_9HYPH</name>
<dbReference type="GO" id="GO:0016020">
    <property type="term" value="C:membrane"/>
    <property type="evidence" value="ECO:0007669"/>
    <property type="project" value="TreeGrafter"/>
</dbReference>
<comment type="caution">
    <text evidence="2">The sequence shown here is derived from an EMBL/GenBank/DDBJ whole genome shotgun (WGS) entry which is preliminary data.</text>
</comment>
<dbReference type="Pfam" id="PF12697">
    <property type="entry name" value="Abhydrolase_6"/>
    <property type="match status" value="1"/>
</dbReference>
<dbReference type="PANTHER" id="PTHR43798:SF5">
    <property type="entry name" value="MONOACYLGLYCEROL LIPASE ABHD6"/>
    <property type="match status" value="1"/>
</dbReference>
<dbReference type="EMBL" id="SMSI01000004">
    <property type="protein sequence ID" value="TDH34404.1"/>
    <property type="molecule type" value="Genomic_DNA"/>
</dbReference>
<dbReference type="InterPro" id="IPR000073">
    <property type="entry name" value="AB_hydrolase_1"/>
</dbReference>
<dbReference type="InterPro" id="IPR050266">
    <property type="entry name" value="AB_hydrolase_sf"/>
</dbReference>
<feature type="domain" description="AB hydrolase-1" evidence="1">
    <location>
        <begin position="28"/>
        <end position="259"/>
    </location>
</feature>
<dbReference type="PANTHER" id="PTHR43798">
    <property type="entry name" value="MONOACYLGLYCEROL LIPASE"/>
    <property type="match status" value="1"/>
</dbReference>
<accession>A0A4R5PHK6</accession>
<keyword evidence="2" id="KW-0378">Hydrolase</keyword>
<dbReference type="PRINTS" id="PR00111">
    <property type="entry name" value="ABHYDROLASE"/>
</dbReference>
<proteinExistence type="predicted"/>
<dbReference type="GO" id="GO:0047372">
    <property type="term" value="F:monoacylglycerol lipase activity"/>
    <property type="evidence" value="ECO:0007669"/>
    <property type="project" value="TreeGrafter"/>
</dbReference>
<dbReference type="InterPro" id="IPR029058">
    <property type="entry name" value="AB_hydrolase_fold"/>
</dbReference>
<dbReference type="GO" id="GO:0046464">
    <property type="term" value="P:acylglycerol catabolic process"/>
    <property type="evidence" value="ECO:0007669"/>
    <property type="project" value="TreeGrafter"/>
</dbReference>